<dbReference type="AlphaFoldDB" id="A0A246FD72"/>
<dbReference type="EMBL" id="NJBA01000001">
    <property type="protein sequence ID" value="OWP52267.1"/>
    <property type="molecule type" value="Genomic_DNA"/>
</dbReference>
<sequence length="128" mass="13138">MKSFVIRLFALMAMALALAACQSTATTPAPGSAFETELAAGRLESAQLALGSEQEDATQLAERRKRLADAYLERSRAALAQGDVNGATTALTRARSLMPRAPGVAADVSGLQKPAAPAAPAAQPTCTP</sequence>
<feature type="signal peptide" evidence="2">
    <location>
        <begin position="1"/>
        <end position="19"/>
    </location>
</feature>
<organism evidence="3 4">
    <name type="scientific">Pseudomonas nitroreducens</name>
    <dbReference type="NCBI Taxonomy" id="46680"/>
    <lineage>
        <taxon>Bacteria</taxon>
        <taxon>Pseudomonadati</taxon>
        <taxon>Pseudomonadota</taxon>
        <taxon>Gammaproteobacteria</taxon>
        <taxon>Pseudomonadales</taxon>
        <taxon>Pseudomonadaceae</taxon>
        <taxon>Pseudomonas</taxon>
    </lineage>
</organism>
<feature type="region of interest" description="Disordered" evidence="1">
    <location>
        <begin position="109"/>
        <end position="128"/>
    </location>
</feature>
<evidence type="ECO:0008006" key="5">
    <source>
        <dbReference type="Google" id="ProtNLM"/>
    </source>
</evidence>
<accession>A0A246FD72</accession>
<proteinExistence type="predicted"/>
<dbReference type="STRING" id="46680.GCA_000807755_06080"/>
<dbReference type="PROSITE" id="PS51257">
    <property type="entry name" value="PROKAR_LIPOPROTEIN"/>
    <property type="match status" value="1"/>
</dbReference>
<name>A0A246FD72_PSENT</name>
<protein>
    <recommendedName>
        <fullName evidence="5">Lipoprotein</fullName>
    </recommendedName>
</protein>
<gene>
    <name evidence="3" type="ORF">CEG18_00085</name>
</gene>
<evidence type="ECO:0000313" key="3">
    <source>
        <dbReference type="EMBL" id="OWP52267.1"/>
    </source>
</evidence>
<dbReference type="RefSeq" id="WP_088415770.1">
    <property type="nucleotide sequence ID" value="NZ_NJBA01000001.1"/>
</dbReference>
<dbReference type="Proteomes" id="UP000198145">
    <property type="component" value="Unassembled WGS sequence"/>
</dbReference>
<evidence type="ECO:0000256" key="1">
    <source>
        <dbReference type="SAM" id="MobiDB-lite"/>
    </source>
</evidence>
<feature type="chain" id="PRO_5012896504" description="Lipoprotein" evidence="2">
    <location>
        <begin position="20"/>
        <end position="128"/>
    </location>
</feature>
<keyword evidence="2" id="KW-0732">Signal</keyword>
<comment type="caution">
    <text evidence="3">The sequence shown here is derived from an EMBL/GenBank/DDBJ whole genome shotgun (WGS) entry which is preliminary data.</text>
</comment>
<evidence type="ECO:0000313" key="4">
    <source>
        <dbReference type="Proteomes" id="UP000198145"/>
    </source>
</evidence>
<reference evidence="3 4" key="1">
    <citation type="submission" date="2017-06" db="EMBL/GenBank/DDBJ databases">
        <title>Draft genome of Pseudomonas nitroreducens DF05.</title>
        <authorList>
            <person name="Iyer R."/>
        </authorList>
    </citation>
    <scope>NUCLEOTIDE SEQUENCE [LARGE SCALE GENOMIC DNA]</scope>
    <source>
        <strain evidence="3 4">DF05</strain>
    </source>
</reference>
<evidence type="ECO:0000256" key="2">
    <source>
        <dbReference type="SAM" id="SignalP"/>
    </source>
</evidence>
<dbReference type="eggNOG" id="ENOG502ZHAC">
    <property type="taxonomic scope" value="Bacteria"/>
</dbReference>